<feature type="binding site" evidence="2">
    <location>
        <position position="346"/>
    </location>
    <ligand>
        <name>L-tryptophan</name>
        <dbReference type="ChEBI" id="CHEBI:57912"/>
    </ligand>
</feature>
<dbReference type="Proteomes" id="UP000551327">
    <property type="component" value="Unassembled WGS sequence"/>
</dbReference>
<evidence type="ECO:0000313" key="4">
    <source>
        <dbReference type="Proteomes" id="UP000551327"/>
    </source>
</evidence>
<dbReference type="InterPro" id="IPR050816">
    <property type="entry name" value="Flavin-dep_Halogenase_NPB"/>
</dbReference>
<dbReference type="PIRSF" id="PIRSF011396">
    <property type="entry name" value="Trp_halogenase"/>
    <property type="match status" value="1"/>
</dbReference>
<dbReference type="InterPro" id="IPR033856">
    <property type="entry name" value="Trp_halogen"/>
</dbReference>
<keyword evidence="2" id="KW-0285">Flavoprotein</keyword>
<evidence type="ECO:0000256" key="2">
    <source>
        <dbReference type="PIRSR" id="PIRSR011396-2"/>
    </source>
</evidence>
<feature type="active site" evidence="1">
    <location>
        <position position="80"/>
    </location>
</feature>
<proteinExistence type="predicted"/>
<comment type="caution">
    <text evidence="3">The sequence shown here is derived from an EMBL/GenBank/DDBJ whole genome shotgun (WGS) entry which is preliminary data.</text>
</comment>
<protein>
    <submittedName>
        <fullName evidence="3">Tryptophan 7-halogenase</fullName>
    </submittedName>
</protein>
<dbReference type="PANTHER" id="PTHR43747">
    <property type="entry name" value="FAD-BINDING PROTEIN"/>
    <property type="match status" value="1"/>
</dbReference>
<dbReference type="Gene3D" id="3.50.50.60">
    <property type="entry name" value="FAD/NAD(P)-binding domain"/>
    <property type="match status" value="1"/>
</dbReference>
<feature type="binding site" evidence="2">
    <location>
        <position position="342"/>
    </location>
    <ligand>
        <name>L-tryptophan</name>
        <dbReference type="ChEBI" id="CHEBI:57912"/>
    </ligand>
</feature>
<evidence type="ECO:0000313" key="3">
    <source>
        <dbReference type="EMBL" id="MBC2670118.1"/>
    </source>
</evidence>
<dbReference type="SUPFAM" id="SSF51905">
    <property type="entry name" value="FAD/NAD(P)-binding domain"/>
    <property type="match status" value="1"/>
</dbReference>
<dbReference type="InterPro" id="IPR006905">
    <property type="entry name" value="Flavin_halogenase"/>
</dbReference>
<dbReference type="EMBL" id="JACLAX010000014">
    <property type="protein sequence ID" value="MBC2670118.1"/>
    <property type="molecule type" value="Genomic_DNA"/>
</dbReference>
<accession>A0A7X1G002</accession>
<dbReference type="AlphaFoldDB" id="A0A7X1G002"/>
<keyword evidence="2" id="KW-0547">Nucleotide-binding</keyword>
<organism evidence="3 4">
    <name type="scientific">Novosphingobium piscinae</name>
    <dbReference type="NCBI Taxonomy" id="1507448"/>
    <lineage>
        <taxon>Bacteria</taxon>
        <taxon>Pseudomonadati</taxon>
        <taxon>Pseudomonadota</taxon>
        <taxon>Alphaproteobacteria</taxon>
        <taxon>Sphingomonadales</taxon>
        <taxon>Sphingomonadaceae</taxon>
        <taxon>Novosphingobium</taxon>
    </lineage>
</organism>
<sequence length="499" mass="55701">MSDRALRSIVVVGGGTAGWMAAAVLSRFLPPPQTSITLVESEDIGTVGVGEATVPLIRHFNALLGFDERQFVAETHGTFKLGIEFVGWGRPGAVHFHGFGDFGEPIDGVSPHHHWLRLRQLGDLEPIDDWSFPYAAARRGRFAANDDDLFSAPYRYAFHFDAALYARKLRTYAEQAGVKRIEGRIVDVALSGDTGFIQSVTTSGGVEVSGDFFVDCSGFQGLLIEQALKTGYVDWSHWLPADRAVVVPTSLAGPPNPFTRSTALEAGWQWRIPLQHREGNGYVYSSRFTSDERARDVLLANLCGQPLAEPRVLRFTTGHRRKFWNRNCLAVGLAAGFMEPLESTSIQLIQTAIARLIEFLPDRTFDPAIAAEYNRVTANEFARIRDFLIAHYHPSQREEPLWDYCRGMAIPDSLAHKLEVWQACGRVPLLSEESHQEPSWVAVLLGNGLIPRRHDPIVDRLSPEQLTALMQRRRAAIAEAADAMPLHQYYIDRNCRMPT</sequence>
<feature type="binding site" evidence="2">
    <location>
        <position position="333"/>
    </location>
    <ligand>
        <name>FAD</name>
        <dbReference type="ChEBI" id="CHEBI:57692"/>
    </ligand>
</feature>
<feature type="binding site" evidence="2">
    <location>
        <position position="80"/>
    </location>
    <ligand>
        <name>7-chloro-L-tryptophan</name>
        <dbReference type="ChEBI" id="CHEBI:58713"/>
    </ligand>
</feature>
<evidence type="ECO:0000256" key="1">
    <source>
        <dbReference type="PIRSR" id="PIRSR011396-1"/>
    </source>
</evidence>
<gene>
    <name evidence="3" type="ORF">H7F53_13265</name>
</gene>
<dbReference type="InterPro" id="IPR036188">
    <property type="entry name" value="FAD/NAD-bd_sf"/>
</dbReference>
<keyword evidence="4" id="KW-1185">Reference proteome</keyword>
<name>A0A7X1G002_9SPHN</name>
<dbReference type="PANTHER" id="PTHR43747:SF4">
    <property type="entry name" value="FLAVIN-DEPENDENT TRYPTOPHAN HALOGENASE"/>
    <property type="match status" value="1"/>
</dbReference>
<dbReference type="GO" id="GO:0004497">
    <property type="term" value="F:monooxygenase activity"/>
    <property type="evidence" value="ECO:0007669"/>
    <property type="project" value="InterPro"/>
</dbReference>
<dbReference type="GO" id="GO:0000166">
    <property type="term" value="F:nucleotide binding"/>
    <property type="evidence" value="ECO:0007669"/>
    <property type="project" value="UniProtKB-KW"/>
</dbReference>
<feature type="binding site" evidence="2">
    <location>
        <begin position="14"/>
        <end position="17"/>
    </location>
    <ligand>
        <name>FAD</name>
        <dbReference type="ChEBI" id="CHEBI:57692"/>
    </ligand>
</feature>
<dbReference type="RefSeq" id="WP_185679978.1">
    <property type="nucleotide sequence ID" value="NZ_JACLAX010000014.1"/>
</dbReference>
<dbReference type="Pfam" id="PF04820">
    <property type="entry name" value="Trp_halogenase"/>
    <property type="match status" value="1"/>
</dbReference>
<keyword evidence="2" id="KW-0274">FAD</keyword>
<reference evidence="3 4" key="1">
    <citation type="submission" date="2020-08" db="EMBL/GenBank/DDBJ databases">
        <title>The genome sequence of type strain Novosphingobium piscinae KCTC 42194.</title>
        <authorList>
            <person name="Liu Y."/>
        </authorList>
    </citation>
    <scope>NUCLEOTIDE SEQUENCE [LARGE SCALE GENOMIC DNA]</scope>
    <source>
        <strain evidence="3 4">KCTC 42194</strain>
    </source>
</reference>